<evidence type="ECO:0000313" key="2">
    <source>
        <dbReference type="Proteomes" id="UP000887566"/>
    </source>
</evidence>
<accession>A0A914UPH5</accession>
<name>A0A914UPH5_9BILA</name>
<keyword evidence="2" id="KW-1185">Reference proteome</keyword>
<evidence type="ECO:0000313" key="3">
    <source>
        <dbReference type="WBParaSite" id="PSAMB.scaffold114size76995.g2171.t1"/>
    </source>
</evidence>
<feature type="region of interest" description="Disordered" evidence="1">
    <location>
        <begin position="361"/>
        <end position="382"/>
    </location>
</feature>
<dbReference type="WBParaSite" id="PSAMB.scaffold114size76995.g2171.t1">
    <property type="protein sequence ID" value="PSAMB.scaffold114size76995.g2171.t1"/>
    <property type="gene ID" value="PSAMB.scaffold114size76995.g2171"/>
</dbReference>
<proteinExistence type="predicted"/>
<dbReference type="Proteomes" id="UP000887566">
    <property type="component" value="Unplaced"/>
</dbReference>
<protein>
    <submittedName>
        <fullName evidence="3">Uncharacterized protein</fullName>
    </submittedName>
</protein>
<sequence>MNRDGLTSSLMLDTLAIAAGRCPTEADPVAALLAADLSELIADIYDRLSDDHPRQLLTGRRLGALLCLIGLPEPGLPSIVSYADVNTVLTDRFADAFGVAARRSSQSVGDVLETLMADPNAAETDWNNLRVLAALDELRGLNRKRVVDERAILAALTQDNLARTVMRQQEHIKRLRSLAVDLTTELRRTSAEALAAQTLLSMTERKPSIDNSHPIERSRSAGCFVGQLEALRSKLQRLRPTVKELERRQTIMEQSWSSQSSKPCSTANESGTQFGDKSCAEDSGWMTDDDFDGTESRTISQCSSDKDFDSNTLPIITSGRLSVARLKGTESLNCNDATTTHFRTRLASLSVKLRDTERKLSALSKSDCSSSNSDDSGPVSVQ</sequence>
<feature type="compositionally biased region" description="Polar residues" evidence="1">
    <location>
        <begin position="262"/>
        <end position="275"/>
    </location>
</feature>
<reference evidence="3" key="1">
    <citation type="submission" date="2022-11" db="UniProtKB">
        <authorList>
            <consortium name="WormBaseParasite"/>
        </authorList>
    </citation>
    <scope>IDENTIFICATION</scope>
</reference>
<feature type="region of interest" description="Disordered" evidence="1">
    <location>
        <begin position="250"/>
        <end position="281"/>
    </location>
</feature>
<dbReference type="AlphaFoldDB" id="A0A914UPH5"/>
<evidence type="ECO:0000256" key="1">
    <source>
        <dbReference type="SAM" id="MobiDB-lite"/>
    </source>
</evidence>
<organism evidence="2 3">
    <name type="scientific">Plectus sambesii</name>
    <dbReference type="NCBI Taxonomy" id="2011161"/>
    <lineage>
        <taxon>Eukaryota</taxon>
        <taxon>Metazoa</taxon>
        <taxon>Ecdysozoa</taxon>
        <taxon>Nematoda</taxon>
        <taxon>Chromadorea</taxon>
        <taxon>Plectida</taxon>
        <taxon>Plectina</taxon>
        <taxon>Plectoidea</taxon>
        <taxon>Plectidae</taxon>
        <taxon>Plectus</taxon>
    </lineage>
</organism>